<accession>A0A5J4VNG4</accession>
<dbReference type="InterPro" id="IPR001394">
    <property type="entry name" value="Peptidase_C19_UCH"/>
</dbReference>
<name>A0A5J4VNG4_9EUKA</name>
<dbReference type="PROSITE" id="PS51257">
    <property type="entry name" value="PROKAR_LIPOPROTEIN"/>
    <property type="match status" value="1"/>
</dbReference>
<feature type="chain" id="PRO_5023848004" description="USP domain-containing protein" evidence="1">
    <location>
        <begin position="23"/>
        <end position="304"/>
    </location>
</feature>
<dbReference type="CDD" id="cd02257">
    <property type="entry name" value="Peptidase_C19"/>
    <property type="match status" value="1"/>
</dbReference>
<evidence type="ECO:0000256" key="1">
    <source>
        <dbReference type="SAM" id="SignalP"/>
    </source>
</evidence>
<keyword evidence="1" id="KW-0732">Signal</keyword>
<feature type="domain" description="USP" evidence="2">
    <location>
        <begin position="1"/>
        <end position="303"/>
    </location>
</feature>
<sequence length="304" mass="34348">MNERIAIKLSLVLAGFIFACHALQDCIYRFTEETVDRRCSACEYQQVLSTHKLADAPEILIIQIIRTVFHNGAAIKPEVPIDVPVDDLDLSQYLEVKEQQGQNENEKEQILQTKQISTNAQISSSASTPLIISIPSNNLQIPSLQYIQYDNKQVNAQVEDKSTLQNIFQQQLLQDQQQSSYHPPSSSSFSISLQQIKISTKNIPSVASDLIPPEEFYPYFAQLIGHNRQVSGARYLLVGFINHRGMSVLSGHYVCYLRHFNRNVATNSFDSQMGQWIECNDSQVPIANGISTEQAYILFYKCAI</sequence>
<feature type="signal peptide" evidence="1">
    <location>
        <begin position="1"/>
        <end position="22"/>
    </location>
</feature>
<dbReference type="GO" id="GO:0004843">
    <property type="term" value="F:cysteine-type deubiquitinase activity"/>
    <property type="evidence" value="ECO:0007669"/>
    <property type="project" value="InterPro"/>
</dbReference>
<dbReference type="InterPro" id="IPR050185">
    <property type="entry name" value="Ub_carboxyl-term_hydrolase"/>
</dbReference>
<dbReference type="Gene3D" id="3.90.70.10">
    <property type="entry name" value="Cysteine proteinases"/>
    <property type="match status" value="1"/>
</dbReference>
<dbReference type="Pfam" id="PF00443">
    <property type="entry name" value="UCH"/>
    <property type="match status" value="1"/>
</dbReference>
<dbReference type="AlphaFoldDB" id="A0A5J4VNG4"/>
<evidence type="ECO:0000313" key="4">
    <source>
        <dbReference type="Proteomes" id="UP000324800"/>
    </source>
</evidence>
<dbReference type="GO" id="GO:0016579">
    <property type="term" value="P:protein deubiquitination"/>
    <property type="evidence" value="ECO:0007669"/>
    <property type="project" value="InterPro"/>
</dbReference>
<dbReference type="EMBL" id="SNRW01006035">
    <property type="protein sequence ID" value="KAA6383859.1"/>
    <property type="molecule type" value="Genomic_DNA"/>
</dbReference>
<comment type="caution">
    <text evidence="3">The sequence shown here is derived from an EMBL/GenBank/DDBJ whole genome shotgun (WGS) entry which is preliminary data.</text>
</comment>
<dbReference type="Proteomes" id="UP000324800">
    <property type="component" value="Unassembled WGS sequence"/>
</dbReference>
<organism evidence="3 4">
    <name type="scientific">Streblomastix strix</name>
    <dbReference type="NCBI Taxonomy" id="222440"/>
    <lineage>
        <taxon>Eukaryota</taxon>
        <taxon>Metamonada</taxon>
        <taxon>Preaxostyla</taxon>
        <taxon>Oxymonadida</taxon>
        <taxon>Streblomastigidae</taxon>
        <taxon>Streblomastix</taxon>
    </lineage>
</organism>
<dbReference type="PROSITE" id="PS50235">
    <property type="entry name" value="USP_3"/>
    <property type="match status" value="1"/>
</dbReference>
<dbReference type="PANTHER" id="PTHR21646">
    <property type="entry name" value="UBIQUITIN CARBOXYL-TERMINAL HYDROLASE"/>
    <property type="match status" value="1"/>
</dbReference>
<reference evidence="3 4" key="1">
    <citation type="submission" date="2019-03" db="EMBL/GenBank/DDBJ databases">
        <title>Single cell metagenomics reveals metabolic interactions within the superorganism composed of flagellate Streblomastix strix and complex community of Bacteroidetes bacteria on its surface.</title>
        <authorList>
            <person name="Treitli S.C."/>
            <person name="Kolisko M."/>
            <person name="Husnik F."/>
            <person name="Keeling P."/>
            <person name="Hampl V."/>
        </authorList>
    </citation>
    <scope>NUCLEOTIDE SEQUENCE [LARGE SCALE GENOMIC DNA]</scope>
    <source>
        <strain evidence="3">ST1C</strain>
    </source>
</reference>
<dbReference type="SUPFAM" id="SSF54001">
    <property type="entry name" value="Cysteine proteinases"/>
    <property type="match status" value="1"/>
</dbReference>
<proteinExistence type="predicted"/>
<evidence type="ECO:0000259" key="2">
    <source>
        <dbReference type="PROSITE" id="PS50235"/>
    </source>
</evidence>
<dbReference type="InterPro" id="IPR018200">
    <property type="entry name" value="USP_CS"/>
</dbReference>
<evidence type="ECO:0000313" key="3">
    <source>
        <dbReference type="EMBL" id="KAA6383859.1"/>
    </source>
</evidence>
<dbReference type="InterPro" id="IPR038765">
    <property type="entry name" value="Papain-like_cys_pep_sf"/>
</dbReference>
<gene>
    <name evidence="3" type="ORF">EZS28_020613</name>
</gene>
<dbReference type="PROSITE" id="PS00973">
    <property type="entry name" value="USP_2"/>
    <property type="match status" value="1"/>
</dbReference>
<protein>
    <recommendedName>
        <fullName evidence="2">USP domain-containing protein</fullName>
    </recommendedName>
</protein>
<dbReference type="InterPro" id="IPR028889">
    <property type="entry name" value="USP"/>
</dbReference>